<dbReference type="EC" id="2.2.1.10" evidence="5 6"/>
<evidence type="ECO:0000256" key="3">
    <source>
        <dbReference type="ARBA" id="ARBA00023141"/>
    </source>
</evidence>
<feature type="binding site" evidence="5">
    <location>
        <begin position="231"/>
        <end position="232"/>
    </location>
    <ligand>
        <name>1-deoxy-D-threo-hexo-2,5-diulose 6-phosphate</name>
        <dbReference type="ChEBI" id="CHEBI:58861"/>
    </ligand>
</feature>
<dbReference type="PIRSF" id="PIRSF038992">
    <property type="entry name" value="Aldolase_Ia"/>
    <property type="match status" value="1"/>
</dbReference>
<sequence>MTDIGKLIRMDRIRDRNTKRTIIVPLDHGVSMGPVKGLTKLSETINMVAEGGANAVLMHKGMISKGHRGYGKDIGLIVHMSASTSIGLDPDDKVIVCDVVEALRLGADMVSIHINIGSKTEADQLKEFGRISKECDEWSMPLLAMMYPRGERIPDQFDSRVVSHVARVGAELGADIIKTNYTGDQDSFSRVIEGCSVPVVIAGGPKIDSDIKLLEMVKGAIDAGAIGVSIGRNLFQHDNPTAITLAIKDIVHKGLSVKEALERLG</sequence>
<dbReference type="GO" id="GO:0016744">
    <property type="term" value="F:transketolase or transaldolase activity"/>
    <property type="evidence" value="ECO:0007669"/>
    <property type="project" value="UniProtKB-UniRule"/>
</dbReference>
<dbReference type="SMART" id="SM01133">
    <property type="entry name" value="DeoC"/>
    <property type="match status" value="1"/>
</dbReference>
<dbReference type="SUPFAM" id="SSF51569">
    <property type="entry name" value="Aldolase"/>
    <property type="match status" value="1"/>
</dbReference>
<dbReference type="InterPro" id="IPR013785">
    <property type="entry name" value="Aldolase_TIM"/>
</dbReference>
<feature type="binding site" evidence="5">
    <location>
        <begin position="147"/>
        <end position="149"/>
    </location>
    <ligand>
        <name>1-deoxy-D-threo-hexo-2,5-diulose 6-phosphate</name>
        <dbReference type="ChEBI" id="CHEBI:58861"/>
    </ligand>
</feature>
<dbReference type="NCBIfam" id="TIGR01949">
    <property type="entry name" value="ADH_synth"/>
    <property type="match status" value="1"/>
</dbReference>
<dbReference type="InterPro" id="IPR041720">
    <property type="entry name" value="FbaB-like"/>
</dbReference>
<evidence type="ECO:0000256" key="1">
    <source>
        <dbReference type="ARBA" id="ARBA00022605"/>
    </source>
</evidence>
<comment type="function">
    <text evidence="5">Catalyzes a transaldol reaction between 6-deoxy-5-ketofructose 1-phosphate (DKFP) and L-aspartate semialdehyde (ASA) with an elimination of hydroxypyruvaldehyde phosphate to yield 2-amino-3,7-dideoxy-D-threo-hept-6-ulosonate (ADH). Plays a key role in an alternative pathway of the biosynthesis of 3-dehydroquinate (DHQ), which is involved in the canonical pathway for the biosynthesis of aromatic amino acids.</text>
</comment>
<keyword evidence="4 5" id="KW-0704">Schiff base</keyword>
<feature type="binding site" evidence="5">
    <location>
        <begin position="203"/>
        <end position="204"/>
    </location>
    <ligand>
        <name>1-deoxy-D-threo-hexo-2,5-diulose 6-phosphate</name>
        <dbReference type="ChEBI" id="CHEBI:58861"/>
    </ligand>
</feature>
<dbReference type="InterPro" id="IPR002915">
    <property type="entry name" value="DeoC/FbaB/LacD_aldolase"/>
</dbReference>
<dbReference type="GO" id="GO:0004332">
    <property type="term" value="F:fructose-bisphosphate aldolase activity"/>
    <property type="evidence" value="ECO:0007669"/>
    <property type="project" value="InterPro"/>
</dbReference>
<protein>
    <recommendedName>
        <fullName evidence="5 6">2-amino-3,7-dideoxy-D-threo-hept-6-ulosonate synthase</fullName>
        <shortName evidence="5">ADH synthase</shortName>
        <shortName evidence="5">ADHS</shortName>
        <shortName evidence="5">ADTH synthase</shortName>
        <ecNumber evidence="5 6">2.2.1.10</ecNumber>
    </recommendedName>
</protein>
<dbReference type="Pfam" id="PF01791">
    <property type="entry name" value="DeoC"/>
    <property type="match status" value="1"/>
</dbReference>
<dbReference type="PANTHER" id="PTHR47916">
    <property type="entry name" value="FRUCTOSE-BISPHOSPHATE ALDOLASE CLASS 1"/>
    <property type="match status" value="1"/>
</dbReference>
<comment type="subunit">
    <text evidence="5">Homodecamer.</text>
</comment>
<keyword evidence="2 5" id="KW-0808">Transferase</keyword>
<feature type="active site" description="Schiff-base intermediate with substrate" evidence="5">
    <location>
        <position position="178"/>
    </location>
</feature>
<name>A0A520KTS2_METT2</name>
<keyword evidence="1 5" id="KW-0028">Amino-acid biosynthesis</keyword>
<dbReference type="GO" id="GO:0008652">
    <property type="term" value="P:amino acid biosynthetic process"/>
    <property type="evidence" value="ECO:0007669"/>
    <property type="project" value="UniProtKB-KW"/>
</dbReference>
<gene>
    <name evidence="5" type="primary">aroA'</name>
    <name evidence="8" type="ORF">EF806_00885</name>
</gene>
<keyword evidence="3 5" id="KW-0057">Aromatic amino acid biosynthesis</keyword>
<feature type="binding site" evidence="5">
    <location>
        <begin position="27"/>
        <end position="31"/>
    </location>
    <ligand>
        <name>1-deoxy-D-threo-hexo-2,5-diulose 6-phosphate</name>
        <dbReference type="ChEBI" id="CHEBI:58861"/>
    </ligand>
</feature>
<comment type="catalytic activity">
    <reaction evidence="5">
        <text>1-deoxy-D-threo-hexo-2,5-diulose 6-phosphate + L-aspartate 4-semialdehyde = 2,3-dioxopropyl phosphate + 2-amino-2,3,7-trideoxy-D-lyxo-hept-6-ulosonate</text>
        <dbReference type="Rhea" id="RHEA:25952"/>
        <dbReference type="ChEBI" id="CHEBI:58859"/>
        <dbReference type="ChEBI" id="CHEBI:58860"/>
        <dbReference type="ChEBI" id="CHEBI:58861"/>
        <dbReference type="ChEBI" id="CHEBI:537519"/>
        <dbReference type="EC" id="2.2.1.10"/>
    </reaction>
</comment>
<dbReference type="GO" id="GO:0016836">
    <property type="term" value="F:hydro-lyase activity"/>
    <property type="evidence" value="ECO:0007669"/>
    <property type="project" value="InterPro"/>
</dbReference>
<reference evidence="8 9" key="1">
    <citation type="journal article" date="2019" name="Nat. Microbiol.">
        <title>Wide diversity of methane and short-chain alkane metabolisms in uncultured archaea.</title>
        <authorList>
            <person name="Borrel G."/>
            <person name="Adam P.S."/>
            <person name="McKay L.J."/>
            <person name="Chen L.X."/>
            <person name="Sierra-Garcia I.N."/>
            <person name="Sieber C.M."/>
            <person name="Letourneur Q."/>
            <person name="Ghozlane A."/>
            <person name="Andersen G.L."/>
            <person name="Li W.J."/>
            <person name="Hallam S.J."/>
            <person name="Muyzer G."/>
            <person name="de Oliveira V.M."/>
            <person name="Inskeep W.P."/>
            <person name="Banfield J.F."/>
            <person name="Gribaldo S."/>
        </authorList>
    </citation>
    <scope>NUCLEOTIDE SEQUENCE [LARGE SCALE GENOMIC DNA]</scope>
    <source>
        <strain evidence="8">NM1a</strain>
    </source>
</reference>
<dbReference type="AlphaFoldDB" id="A0A520KTS2"/>
<dbReference type="GO" id="GO:0009073">
    <property type="term" value="P:aromatic amino acid family biosynthetic process"/>
    <property type="evidence" value="ECO:0007669"/>
    <property type="project" value="UniProtKB-UniRule"/>
</dbReference>
<evidence type="ECO:0000256" key="5">
    <source>
        <dbReference type="HAMAP-Rule" id="MF_00960"/>
    </source>
</evidence>
<keyword evidence="8" id="KW-0456">Lyase</keyword>
<comment type="similarity">
    <text evidence="5">Belongs to the DeoC/FbaB aldolase family. ADHS subfamily.</text>
</comment>
<evidence type="ECO:0000256" key="4">
    <source>
        <dbReference type="ARBA" id="ARBA00023270"/>
    </source>
</evidence>
<dbReference type="CDD" id="cd00958">
    <property type="entry name" value="DhnA"/>
    <property type="match status" value="1"/>
</dbReference>
<accession>A0A520KTS2</accession>
<dbReference type="Proteomes" id="UP000317158">
    <property type="component" value="Unassembled WGS sequence"/>
</dbReference>
<evidence type="ECO:0000256" key="2">
    <source>
        <dbReference type="ARBA" id="ARBA00022679"/>
    </source>
</evidence>
<comment type="caution">
    <text evidence="8">The sequence shown here is derived from an EMBL/GenBank/DDBJ whole genome shotgun (WGS) entry which is preliminary data.</text>
</comment>
<dbReference type="PANTHER" id="PTHR47916:SF1">
    <property type="entry name" value="3-HYDROXY-5-PHOSPHONOOXYPENTANE-2,4-DIONE THIOLASE"/>
    <property type="match status" value="1"/>
</dbReference>
<proteinExistence type="inferred from homology"/>
<evidence type="ECO:0000313" key="8">
    <source>
        <dbReference type="EMBL" id="RZN65479.1"/>
    </source>
</evidence>
<evidence type="ECO:0000256" key="6">
    <source>
        <dbReference type="NCBIfam" id="TIGR01949"/>
    </source>
</evidence>
<feature type="active site" description="Proton acceptor" evidence="5">
    <location>
        <position position="27"/>
    </location>
</feature>
<dbReference type="InterPro" id="IPR010210">
    <property type="entry name" value="ADH_synthase"/>
</dbReference>
<dbReference type="EMBL" id="RXIF01000002">
    <property type="protein sequence ID" value="RZN65479.1"/>
    <property type="molecule type" value="Genomic_DNA"/>
</dbReference>
<feature type="active site" description="Proton donor" evidence="5 7">
    <location>
        <position position="147"/>
    </location>
</feature>
<dbReference type="Gene3D" id="3.20.20.70">
    <property type="entry name" value="Aldolase class I"/>
    <property type="match status" value="1"/>
</dbReference>
<evidence type="ECO:0000313" key="9">
    <source>
        <dbReference type="Proteomes" id="UP000317158"/>
    </source>
</evidence>
<dbReference type="HAMAP" id="MF_00960">
    <property type="entry name" value="ADH_synthase"/>
    <property type="match status" value="1"/>
</dbReference>
<organism evidence="8 9">
    <name type="scientific">Methanoliparum thermophilum</name>
    <dbReference type="NCBI Taxonomy" id="2491083"/>
    <lineage>
        <taxon>Archaea</taxon>
        <taxon>Methanobacteriati</taxon>
        <taxon>Methanobacteriota</taxon>
        <taxon>Candidatus Methanoliparia</taxon>
        <taxon>Candidatus Methanoliparales</taxon>
        <taxon>Candidatus Methanoliparaceae</taxon>
        <taxon>Candidatus Methanoliparum</taxon>
    </lineage>
</organism>
<dbReference type="NCBIfam" id="NF005556">
    <property type="entry name" value="PRK07226.1"/>
    <property type="match status" value="1"/>
</dbReference>
<dbReference type="InterPro" id="IPR050456">
    <property type="entry name" value="DeoC/FbaB_aldolase"/>
</dbReference>
<feature type="active site" description="Schiff-base intermediate with dihydroxyacetone-P" evidence="7">
    <location>
        <position position="178"/>
    </location>
</feature>
<evidence type="ECO:0000256" key="7">
    <source>
        <dbReference type="PIRSR" id="PIRSR038992-1"/>
    </source>
</evidence>